<evidence type="ECO:0000259" key="10">
    <source>
        <dbReference type="PROSITE" id="PS50119"/>
    </source>
</evidence>
<evidence type="ECO:0000256" key="4">
    <source>
        <dbReference type="ARBA" id="ARBA00022723"/>
    </source>
</evidence>
<dbReference type="PROSITE" id="PS50089">
    <property type="entry name" value="ZF_RING_2"/>
    <property type="match status" value="1"/>
</dbReference>
<dbReference type="Proteomes" id="UP001174136">
    <property type="component" value="Unassembled WGS sequence"/>
</dbReference>
<keyword evidence="3" id="KW-0963">Cytoplasm</keyword>
<evidence type="ECO:0000259" key="9">
    <source>
        <dbReference type="PROSITE" id="PS50089"/>
    </source>
</evidence>
<keyword evidence="5 7" id="KW-0863">Zinc-finger</keyword>
<dbReference type="SUPFAM" id="SSF57845">
    <property type="entry name" value="B-box zinc-binding domain"/>
    <property type="match status" value="1"/>
</dbReference>
<dbReference type="PRINTS" id="PR01407">
    <property type="entry name" value="BUTYPHLNCDUF"/>
</dbReference>
<sequence length="482" mass="54741">MSLPVDDLQCPVCCDFFVDPVLLSCSHSFCRECVRRCWETSGSRECPVCRKRASKAGPTTNLALRNLCETVLEARKGSLSSEKEKEELNCDLHQEKLKLFCLVDKQPICVVCHSSKTHKNHDCSTIEEAVVDCKDELSSTLVRLQQKMDNLKRIHTNSSYNIDYIKNQAVETQREIKAQFEQLHQVLHREESERLAALKQEENEKLAGMRDKISEISEEMLSLEESFSVLESELNADDMTILQNFKAIQDRCNTIPLGPVNMSGILIDVSKHLSNLKYSIWENTNDHLQYTPVTLDPNTAHPYLILSEDLTSLHYSGQSYGCPDNPERFQMSAEVVGMSALGSGSHHWTVETGSNRDWLLGVTSASAPRNADVSARPENGFWTLCYRDGELRAMASPPTPLVLTKEAPVRRIRLQLDYNRGTLCFFDCSHDDDDDTLLYTFESTFTELLLPYFYTQSHHPLRIFPESVMVTALRKEGSKQVM</sequence>
<dbReference type="InterPro" id="IPR006574">
    <property type="entry name" value="PRY"/>
</dbReference>
<dbReference type="Pfam" id="PF13765">
    <property type="entry name" value="PRY"/>
    <property type="match status" value="1"/>
</dbReference>
<dbReference type="InterPro" id="IPR058030">
    <property type="entry name" value="TRIM8/14/16/25/29/45/65_CC"/>
</dbReference>
<dbReference type="InterPro" id="IPR003879">
    <property type="entry name" value="Butyrophylin_SPRY"/>
</dbReference>
<dbReference type="InterPro" id="IPR017907">
    <property type="entry name" value="Znf_RING_CS"/>
</dbReference>
<reference evidence="12" key="1">
    <citation type="journal article" date="2023" name="Front. Mar. Sci.">
        <title>A new Merluccius polli reference genome to investigate the effects of global change in West African waters.</title>
        <authorList>
            <person name="Mateo J.L."/>
            <person name="Blanco-Fernandez C."/>
            <person name="Garcia-Vazquez E."/>
            <person name="Machado-Schiaffino G."/>
        </authorList>
    </citation>
    <scope>NUCLEOTIDE SEQUENCE</scope>
    <source>
        <strain evidence="12">C29</strain>
        <tissue evidence="12">Fin</tissue>
    </source>
</reference>
<dbReference type="InterPro" id="IPR001841">
    <property type="entry name" value="Znf_RING"/>
</dbReference>
<dbReference type="PROSITE" id="PS00518">
    <property type="entry name" value="ZF_RING_1"/>
    <property type="match status" value="1"/>
</dbReference>
<dbReference type="SMART" id="SM00589">
    <property type="entry name" value="PRY"/>
    <property type="match status" value="1"/>
</dbReference>
<dbReference type="Pfam" id="PF25600">
    <property type="entry name" value="TRIM_CC"/>
    <property type="match status" value="1"/>
</dbReference>
<dbReference type="InterPro" id="IPR013320">
    <property type="entry name" value="ConA-like_dom_sf"/>
</dbReference>
<organism evidence="12 13">
    <name type="scientific">Merluccius polli</name>
    <name type="common">Benguela hake</name>
    <name type="synonym">Merluccius cadenati</name>
    <dbReference type="NCBI Taxonomy" id="89951"/>
    <lineage>
        <taxon>Eukaryota</taxon>
        <taxon>Metazoa</taxon>
        <taxon>Chordata</taxon>
        <taxon>Craniata</taxon>
        <taxon>Vertebrata</taxon>
        <taxon>Euteleostomi</taxon>
        <taxon>Actinopterygii</taxon>
        <taxon>Neopterygii</taxon>
        <taxon>Teleostei</taxon>
        <taxon>Neoteleostei</taxon>
        <taxon>Acanthomorphata</taxon>
        <taxon>Zeiogadaria</taxon>
        <taxon>Gadariae</taxon>
        <taxon>Gadiformes</taxon>
        <taxon>Gadoidei</taxon>
        <taxon>Merlucciidae</taxon>
        <taxon>Merluccius</taxon>
    </lineage>
</organism>
<dbReference type="CDD" id="cd12893">
    <property type="entry name" value="SPRY_PRY_TRIM35"/>
    <property type="match status" value="1"/>
</dbReference>
<keyword evidence="8" id="KW-0175">Coiled coil</keyword>
<dbReference type="InterPro" id="IPR001870">
    <property type="entry name" value="B30.2/SPRY"/>
</dbReference>
<evidence type="ECO:0000256" key="8">
    <source>
        <dbReference type="SAM" id="Coils"/>
    </source>
</evidence>
<evidence type="ECO:0000256" key="1">
    <source>
        <dbReference type="ARBA" id="ARBA00004496"/>
    </source>
</evidence>
<dbReference type="GO" id="GO:0005737">
    <property type="term" value="C:cytoplasm"/>
    <property type="evidence" value="ECO:0007669"/>
    <property type="project" value="UniProtKB-SubCell"/>
</dbReference>
<evidence type="ECO:0000313" key="13">
    <source>
        <dbReference type="Proteomes" id="UP001174136"/>
    </source>
</evidence>
<keyword evidence="13" id="KW-1185">Reference proteome</keyword>
<dbReference type="InterPro" id="IPR013083">
    <property type="entry name" value="Znf_RING/FYVE/PHD"/>
</dbReference>
<dbReference type="InterPro" id="IPR018957">
    <property type="entry name" value="Znf_C3HC4_RING-type"/>
</dbReference>
<comment type="similarity">
    <text evidence="2">Belongs to the TRIM/RBCC family.</text>
</comment>
<feature type="domain" description="B30.2/SPRY" evidence="11">
    <location>
        <begin position="273"/>
        <end position="470"/>
    </location>
</feature>
<dbReference type="EMBL" id="JAOPHQ010005446">
    <property type="protein sequence ID" value="KAK0135253.1"/>
    <property type="molecule type" value="Genomic_DNA"/>
</dbReference>
<dbReference type="SUPFAM" id="SSF57850">
    <property type="entry name" value="RING/U-box"/>
    <property type="match status" value="1"/>
</dbReference>
<dbReference type="SMART" id="SM00449">
    <property type="entry name" value="SPRY"/>
    <property type="match status" value="1"/>
</dbReference>
<dbReference type="InterPro" id="IPR003877">
    <property type="entry name" value="SPRY_dom"/>
</dbReference>
<dbReference type="SUPFAM" id="SSF49899">
    <property type="entry name" value="Concanavalin A-like lectins/glucanases"/>
    <property type="match status" value="1"/>
</dbReference>
<evidence type="ECO:0000313" key="12">
    <source>
        <dbReference type="EMBL" id="KAK0135253.1"/>
    </source>
</evidence>
<dbReference type="Pfam" id="PF00097">
    <property type="entry name" value="zf-C3HC4"/>
    <property type="match status" value="1"/>
</dbReference>
<dbReference type="Gene3D" id="3.30.40.10">
    <property type="entry name" value="Zinc/RING finger domain, C3HC4 (zinc finger)"/>
    <property type="match status" value="1"/>
</dbReference>
<proteinExistence type="inferred from homology"/>
<accession>A0AA47M7T5</accession>
<protein>
    <submittedName>
        <fullName evidence="12">Zinc-binding protein A33</fullName>
    </submittedName>
</protein>
<dbReference type="GO" id="GO:0008270">
    <property type="term" value="F:zinc ion binding"/>
    <property type="evidence" value="ECO:0007669"/>
    <property type="project" value="UniProtKB-KW"/>
</dbReference>
<evidence type="ECO:0000256" key="7">
    <source>
        <dbReference type="PROSITE-ProRule" id="PRU00024"/>
    </source>
</evidence>
<evidence type="ECO:0000256" key="6">
    <source>
        <dbReference type="ARBA" id="ARBA00022833"/>
    </source>
</evidence>
<feature type="domain" description="B box-type" evidence="10">
    <location>
        <begin position="85"/>
        <end position="126"/>
    </location>
</feature>
<dbReference type="PROSITE" id="PS50188">
    <property type="entry name" value="B302_SPRY"/>
    <property type="match status" value="1"/>
</dbReference>
<dbReference type="InterPro" id="IPR043136">
    <property type="entry name" value="B30.2/SPRY_sf"/>
</dbReference>
<evidence type="ECO:0000256" key="2">
    <source>
        <dbReference type="ARBA" id="ARBA00008518"/>
    </source>
</evidence>
<dbReference type="Gene3D" id="3.30.160.60">
    <property type="entry name" value="Classic Zinc Finger"/>
    <property type="match status" value="1"/>
</dbReference>
<dbReference type="AlphaFoldDB" id="A0AA47M7T5"/>
<feature type="coiled-coil region" evidence="8">
    <location>
        <begin position="199"/>
        <end position="233"/>
    </location>
</feature>
<dbReference type="Gene3D" id="2.60.120.920">
    <property type="match status" value="1"/>
</dbReference>
<evidence type="ECO:0000259" key="11">
    <source>
        <dbReference type="PROSITE" id="PS50188"/>
    </source>
</evidence>
<dbReference type="Pfam" id="PF00643">
    <property type="entry name" value="zf-B_box"/>
    <property type="match status" value="1"/>
</dbReference>
<keyword evidence="6" id="KW-0862">Zinc</keyword>
<keyword evidence="4" id="KW-0479">Metal-binding</keyword>
<comment type="subcellular location">
    <subcellularLocation>
        <location evidence="1">Cytoplasm</location>
    </subcellularLocation>
</comment>
<comment type="caution">
    <text evidence="12">The sequence shown here is derived from an EMBL/GenBank/DDBJ whole genome shotgun (WGS) entry which is preliminary data.</text>
</comment>
<dbReference type="PANTHER" id="PTHR24103">
    <property type="entry name" value="E3 UBIQUITIN-PROTEIN LIGASE TRIM"/>
    <property type="match status" value="1"/>
</dbReference>
<evidence type="ECO:0000256" key="5">
    <source>
        <dbReference type="ARBA" id="ARBA00022771"/>
    </source>
</evidence>
<dbReference type="InterPro" id="IPR050143">
    <property type="entry name" value="TRIM/RBCC"/>
</dbReference>
<dbReference type="SMART" id="SM00184">
    <property type="entry name" value="RING"/>
    <property type="match status" value="1"/>
</dbReference>
<evidence type="ECO:0000256" key="3">
    <source>
        <dbReference type="ARBA" id="ARBA00022490"/>
    </source>
</evidence>
<dbReference type="InterPro" id="IPR000315">
    <property type="entry name" value="Znf_B-box"/>
</dbReference>
<dbReference type="Pfam" id="PF00622">
    <property type="entry name" value="SPRY"/>
    <property type="match status" value="1"/>
</dbReference>
<name>A0AA47M7T5_MERPO</name>
<dbReference type="PROSITE" id="PS50119">
    <property type="entry name" value="ZF_BBOX"/>
    <property type="match status" value="1"/>
</dbReference>
<feature type="domain" description="RING-type" evidence="9">
    <location>
        <begin position="10"/>
        <end position="50"/>
    </location>
</feature>
<gene>
    <name evidence="12" type="primary">A33_6</name>
    <name evidence="12" type="ORF">N1851_028910</name>
</gene>
<dbReference type="SMART" id="SM00336">
    <property type="entry name" value="BBOX"/>
    <property type="match status" value="1"/>
</dbReference>